<keyword evidence="2" id="KW-1185">Reference proteome</keyword>
<comment type="caution">
    <text evidence="1">The sequence shown here is derived from an EMBL/GenBank/DDBJ whole genome shotgun (WGS) entry which is preliminary data.</text>
</comment>
<reference evidence="1" key="1">
    <citation type="submission" date="2020-08" db="EMBL/GenBank/DDBJ databases">
        <title>Multicomponent nature underlies the extraordinary mechanical properties of spider dragline silk.</title>
        <authorList>
            <person name="Kono N."/>
            <person name="Nakamura H."/>
            <person name="Mori M."/>
            <person name="Yoshida Y."/>
            <person name="Ohtoshi R."/>
            <person name="Malay A.D."/>
            <person name="Moran D.A.P."/>
            <person name="Tomita M."/>
            <person name="Numata K."/>
            <person name="Arakawa K."/>
        </authorList>
    </citation>
    <scope>NUCLEOTIDE SEQUENCE</scope>
</reference>
<gene>
    <name evidence="1" type="ORF">TNCV_2607201</name>
</gene>
<dbReference type="Proteomes" id="UP000887159">
    <property type="component" value="Unassembled WGS sequence"/>
</dbReference>
<dbReference type="AlphaFoldDB" id="A0A8X6S3X0"/>
<name>A0A8X6S3X0_TRICX</name>
<protein>
    <submittedName>
        <fullName evidence="1">Uncharacterized protein</fullName>
    </submittedName>
</protein>
<proteinExistence type="predicted"/>
<dbReference type="EMBL" id="BMAU01021229">
    <property type="protein sequence ID" value="GFY01536.1"/>
    <property type="molecule type" value="Genomic_DNA"/>
</dbReference>
<organism evidence="1 2">
    <name type="scientific">Trichonephila clavipes</name>
    <name type="common">Golden silk orbweaver</name>
    <name type="synonym">Nephila clavipes</name>
    <dbReference type="NCBI Taxonomy" id="2585209"/>
    <lineage>
        <taxon>Eukaryota</taxon>
        <taxon>Metazoa</taxon>
        <taxon>Ecdysozoa</taxon>
        <taxon>Arthropoda</taxon>
        <taxon>Chelicerata</taxon>
        <taxon>Arachnida</taxon>
        <taxon>Araneae</taxon>
        <taxon>Araneomorphae</taxon>
        <taxon>Entelegynae</taxon>
        <taxon>Araneoidea</taxon>
        <taxon>Nephilidae</taxon>
        <taxon>Trichonephila</taxon>
    </lineage>
</organism>
<accession>A0A8X6S3X0</accession>
<sequence length="70" mass="8018">MYRPCDVPVSKQVSLFQGKTRLSYGARAAGVRYPSLESKLWCQVPEPQEVLKRRWPNLSNPHLSEFISAN</sequence>
<evidence type="ECO:0000313" key="2">
    <source>
        <dbReference type="Proteomes" id="UP000887159"/>
    </source>
</evidence>
<evidence type="ECO:0000313" key="1">
    <source>
        <dbReference type="EMBL" id="GFY01536.1"/>
    </source>
</evidence>